<reference evidence="1" key="1">
    <citation type="submission" date="2023-10" db="EMBL/GenBank/DDBJ databases">
        <title>The genome sequence of Streptomyces violaceoruber CGMCC 4.1801.</title>
        <authorList>
            <person name="Mo P."/>
        </authorList>
    </citation>
    <scope>NUCLEOTIDE SEQUENCE</scope>
    <source>
        <strain evidence="1">CGMCC 4.1801</strain>
    </source>
</reference>
<gene>
    <name evidence="1" type="ORF">R2E43_20910</name>
</gene>
<name>A0ACD4WQI7_STRVN</name>
<evidence type="ECO:0000313" key="1">
    <source>
        <dbReference type="EMBL" id="WOY99780.1"/>
    </source>
</evidence>
<dbReference type="EMBL" id="CP137734">
    <property type="protein sequence ID" value="WOY99780.1"/>
    <property type="molecule type" value="Genomic_DNA"/>
</dbReference>
<keyword evidence="2" id="KW-1185">Reference proteome</keyword>
<protein>
    <submittedName>
        <fullName evidence="1">Bifunctional DNA primase/polymerase</fullName>
    </submittedName>
</protein>
<evidence type="ECO:0000313" key="2">
    <source>
        <dbReference type="Proteomes" id="UP001303608"/>
    </source>
</evidence>
<dbReference type="Proteomes" id="UP001303608">
    <property type="component" value="Chromosome"/>
</dbReference>
<sequence>MSDWNDALNGALQAAEMLGFEVIPLSVRKLPAIRSPHQAGHGCRGECGQLGHGIHDASADPDRIRAMFNMVRHATGYGIACGRPPWHLIGLDLDRKNGIDGVWELRKLAAQHRITLPRTVIIATPSGGYHAWWTGPAGVKVPNRAGHMARGVDVRGSGGYLVGPGSRSTRGLYTLASDPDNVSVQPVPDKLLQLMTAGKDRPARRPVTARSGRAASGGQLLVGLVTFVLDSGQGQRNDRLFWAACKAFEHAAAGRLDADSAENALMQAAAVVGLPDREAEATVRSARGDVLGAAK</sequence>
<proteinExistence type="predicted"/>
<accession>A0ACD4WQI7</accession>
<organism evidence="1 2">
    <name type="scientific">Streptomyces violaceoruber</name>
    <dbReference type="NCBI Taxonomy" id="1935"/>
    <lineage>
        <taxon>Bacteria</taxon>
        <taxon>Bacillati</taxon>
        <taxon>Actinomycetota</taxon>
        <taxon>Actinomycetes</taxon>
        <taxon>Kitasatosporales</taxon>
        <taxon>Streptomycetaceae</taxon>
        <taxon>Streptomyces</taxon>
        <taxon>Streptomyces violaceoruber group</taxon>
    </lineage>
</organism>